<feature type="region of interest" description="Disordered" evidence="1">
    <location>
        <begin position="1"/>
        <end position="22"/>
    </location>
</feature>
<protein>
    <submittedName>
        <fullName evidence="2">Uncharacterized protein</fullName>
    </submittedName>
</protein>
<evidence type="ECO:0000256" key="1">
    <source>
        <dbReference type="SAM" id="MobiDB-lite"/>
    </source>
</evidence>
<dbReference type="OrthoDB" id="8271331at2"/>
<dbReference type="AlphaFoldDB" id="Q1QI54"/>
<dbReference type="STRING" id="323097.Nham_3362"/>
<feature type="compositionally biased region" description="Polar residues" evidence="1">
    <location>
        <begin position="1"/>
        <end position="15"/>
    </location>
</feature>
<gene>
    <name evidence="2" type="ordered locus">Nham_3362</name>
</gene>
<sequence>MLQLPVSSPSKAIPTSSPPVEDTTFDRIRRHKVLGEQVLALCEVEDQTVAAARPIYGKQPVALIAWRHYSHIGGDEIARVRRELLDRGIPADVVEREYLDATRRYRERKAECLRWNKAAGVHQINQQIKAFIKERRDIVQSFIDEPPRTGKAASALIFYPLEIYEGCEFDELACDCLRGIAKFLSTDNPGEIA</sequence>
<evidence type="ECO:0000313" key="3">
    <source>
        <dbReference type="Proteomes" id="UP000001953"/>
    </source>
</evidence>
<dbReference type="Proteomes" id="UP000001953">
    <property type="component" value="Chromosome"/>
</dbReference>
<dbReference type="RefSeq" id="WP_011511746.1">
    <property type="nucleotide sequence ID" value="NC_007964.1"/>
</dbReference>
<name>Q1QI54_NITHX</name>
<keyword evidence="3" id="KW-1185">Reference proteome</keyword>
<dbReference type="KEGG" id="nha:Nham_3362"/>
<accession>Q1QI54</accession>
<organism evidence="2 3">
    <name type="scientific">Nitrobacter hamburgensis (strain DSM 10229 / NCIMB 13809 / X14)</name>
    <dbReference type="NCBI Taxonomy" id="323097"/>
    <lineage>
        <taxon>Bacteria</taxon>
        <taxon>Pseudomonadati</taxon>
        <taxon>Pseudomonadota</taxon>
        <taxon>Alphaproteobacteria</taxon>
        <taxon>Hyphomicrobiales</taxon>
        <taxon>Nitrobacteraceae</taxon>
        <taxon>Nitrobacter</taxon>
    </lineage>
</organism>
<proteinExistence type="predicted"/>
<evidence type="ECO:0000313" key="2">
    <source>
        <dbReference type="EMBL" id="ABE64093.1"/>
    </source>
</evidence>
<dbReference type="HOGENOM" id="CLU_1407492_0_0_5"/>
<reference evidence="2 3" key="1">
    <citation type="submission" date="2006-03" db="EMBL/GenBank/DDBJ databases">
        <title>Complete sequence of chromosome of Nitrobacter hamburgensis X14.</title>
        <authorList>
            <consortium name="US DOE Joint Genome Institute"/>
            <person name="Copeland A."/>
            <person name="Lucas S."/>
            <person name="Lapidus A."/>
            <person name="Barry K."/>
            <person name="Detter J.C."/>
            <person name="Glavina del Rio T."/>
            <person name="Hammon N."/>
            <person name="Israni S."/>
            <person name="Dalin E."/>
            <person name="Tice H."/>
            <person name="Pitluck S."/>
            <person name="Chain P."/>
            <person name="Malfatti S."/>
            <person name="Shin M."/>
            <person name="Vergez L."/>
            <person name="Schmutz J."/>
            <person name="Larimer F."/>
            <person name="Land M."/>
            <person name="Hauser L."/>
            <person name="Kyrpides N."/>
            <person name="Ivanova N."/>
            <person name="Ward B."/>
            <person name="Arp D."/>
            <person name="Klotz M."/>
            <person name="Stein L."/>
            <person name="O'Mullan G."/>
            <person name="Starkenburg S."/>
            <person name="Sayavedra L."/>
            <person name="Poret-Peterson A.T."/>
            <person name="Gentry M.E."/>
            <person name="Bruce D."/>
            <person name="Richardson P."/>
        </authorList>
    </citation>
    <scope>NUCLEOTIDE SEQUENCE [LARGE SCALE GENOMIC DNA]</scope>
    <source>
        <strain evidence="3">DSM 10229 / NCIMB 13809 / X14</strain>
    </source>
</reference>
<dbReference type="EMBL" id="CP000319">
    <property type="protein sequence ID" value="ABE64093.1"/>
    <property type="molecule type" value="Genomic_DNA"/>
</dbReference>